<proteinExistence type="predicted"/>
<dbReference type="Proteomes" id="UP000887580">
    <property type="component" value="Unplaced"/>
</dbReference>
<accession>A0AC35GX26</accession>
<evidence type="ECO:0000313" key="1">
    <source>
        <dbReference type="Proteomes" id="UP000887580"/>
    </source>
</evidence>
<protein>
    <submittedName>
        <fullName evidence="2">RNase III domain-containing protein</fullName>
    </submittedName>
</protein>
<evidence type="ECO:0000313" key="2">
    <source>
        <dbReference type="WBParaSite" id="PS1159_v2.g9456.t1"/>
    </source>
</evidence>
<reference evidence="2" key="1">
    <citation type="submission" date="2022-11" db="UniProtKB">
        <authorList>
            <consortium name="WormBaseParasite"/>
        </authorList>
    </citation>
    <scope>IDENTIFICATION</scope>
</reference>
<organism evidence="1 2">
    <name type="scientific">Panagrolaimus sp. PS1159</name>
    <dbReference type="NCBI Taxonomy" id="55785"/>
    <lineage>
        <taxon>Eukaryota</taxon>
        <taxon>Metazoa</taxon>
        <taxon>Ecdysozoa</taxon>
        <taxon>Nematoda</taxon>
        <taxon>Chromadorea</taxon>
        <taxon>Rhabditida</taxon>
        <taxon>Tylenchina</taxon>
        <taxon>Panagrolaimomorpha</taxon>
        <taxon>Panagrolaimoidea</taxon>
        <taxon>Panagrolaimidae</taxon>
        <taxon>Panagrolaimus</taxon>
    </lineage>
</organism>
<sequence>MAFKFSSVMRSIEKVFMKLAVCDLRDYKRFQTIGESFMKLSVTEFSFHMWPNETIKSWHEHRENQISDQNLAKLGKEYGIERLMTSTSWVPDEYKLGVTSRKKIKEDPLEVSDEQIAECVKALCGTYLIIYEPHKARMFLKGLKLDVITTKPVIEGSKNGAYTKTVDEIYNKMKLNKLETAIGYSFNDKSLLIRAFTHPRYIYSSIIGNFRPLEFYGDAVLDYLTNKHLFEYGISYNHKMLRDLRSSLTCNDTFDRQAVEFELDMYFLCDFETFNREKYFQTPKNLADFFESLAAAVYLDSQMNLPKTRKVFFKLLGPLLDKVFLDISSKPIQELMKNHKIRHIKRRVDKDYLIVHLYVDDIEKSFTAYGISYLNAEIAAATKALNYFKELDITGEKVAEIKD</sequence>
<dbReference type="WBParaSite" id="PS1159_v2.g9456.t1">
    <property type="protein sequence ID" value="PS1159_v2.g9456.t1"/>
    <property type="gene ID" value="PS1159_v2.g9456"/>
</dbReference>
<name>A0AC35GX26_9BILA</name>